<organism evidence="3 4">
    <name type="scientific">Pontibacter lucknowensis</name>
    <dbReference type="NCBI Taxonomy" id="1077936"/>
    <lineage>
        <taxon>Bacteria</taxon>
        <taxon>Pseudomonadati</taxon>
        <taxon>Bacteroidota</taxon>
        <taxon>Cytophagia</taxon>
        <taxon>Cytophagales</taxon>
        <taxon>Hymenobacteraceae</taxon>
        <taxon>Pontibacter</taxon>
    </lineage>
</organism>
<proteinExistence type="predicted"/>
<reference evidence="4" key="1">
    <citation type="submission" date="2017-01" db="EMBL/GenBank/DDBJ databases">
        <authorList>
            <person name="Varghese N."/>
            <person name="Submissions S."/>
        </authorList>
    </citation>
    <scope>NUCLEOTIDE SEQUENCE [LARGE SCALE GENOMIC DNA]</scope>
    <source>
        <strain evidence="4">DM9</strain>
    </source>
</reference>
<protein>
    <submittedName>
        <fullName evidence="3">Transporter family protein</fullName>
    </submittedName>
</protein>
<evidence type="ECO:0000256" key="1">
    <source>
        <dbReference type="SAM" id="Phobius"/>
    </source>
</evidence>
<dbReference type="Proteomes" id="UP000185924">
    <property type="component" value="Unassembled WGS sequence"/>
</dbReference>
<evidence type="ECO:0000313" key="4">
    <source>
        <dbReference type="Proteomes" id="UP000185924"/>
    </source>
</evidence>
<keyword evidence="1" id="KW-1133">Transmembrane helix</keyword>
<dbReference type="Gene3D" id="1.10.3730.20">
    <property type="match status" value="1"/>
</dbReference>
<dbReference type="InterPro" id="IPR037185">
    <property type="entry name" value="EmrE-like"/>
</dbReference>
<feature type="transmembrane region" description="Helical" evidence="1">
    <location>
        <begin position="34"/>
        <end position="55"/>
    </location>
</feature>
<feature type="transmembrane region" description="Helical" evidence="1">
    <location>
        <begin position="67"/>
        <end position="84"/>
    </location>
</feature>
<evidence type="ECO:0000313" key="3">
    <source>
        <dbReference type="EMBL" id="SIR26025.1"/>
    </source>
</evidence>
<accession>A0A1N6ZGU3</accession>
<keyword evidence="1" id="KW-0472">Membrane</keyword>
<dbReference type="STRING" id="1077936.SAMN05421545_2979"/>
<dbReference type="OrthoDB" id="9806718at2"/>
<feature type="transmembrane region" description="Helical" evidence="1">
    <location>
        <begin position="122"/>
        <end position="140"/>
    </location>
</feature>
<dbReference type="AlphaFoldDB" id="A0A1N6ZGU3"/>
<keyword evidence="1" id="KW-0812">Transmembrane</keyword>
<dbReference type="EMBL" id="FTNM01000004">
    <property type="protein sequence ID" value="SIR26025.1"/>
    <property type="molecule type" value="Genomic_DNA"/>
</dbReference>
<feature type="domain" description="EamA" evidence="2">
    <location>
        <begin position="4"/>
        <end position="139"/>
    </location>
</feature>
<keyword evidence="4" id="KW-1185">Reference proteome</keyword>
<dbReference type="InterPro" id="IPR000620">
    <property type="entry name" value="EamA_dom"/>
</dbReference>
<dbReference type="GO" id="GO:0016020">
    <property type="term" value="C:membrane"/>
    <property type="evidence" value="ECO:0007669"/>
    <property type="project" value="InterPro"/>
</dbReference>
<dbReference type="Pfam" id="PF00892">
    <property type="entry name" value="EamA"/>
    <property type="match status" value="1"/>
</dbReference>
<name>A0A1N6ZGU3_9BACT</name>
<evidence type="ECO:0000259" key="2">
    <source>
        <dbReference type="Pfam" id="PF00892"/>
    </source>
</evidence>
<feature type="transmembrane region" description="Helical" evidence="1">
    <location>
        <begin position="6"/>
        <end position="22"/>
    </location>
</feature>
<dbReference type="SUPFAM" id="SSF103481">
    <property type="entry name" value="Multidrug resistance efflux transporter EmrE"/>
    <property type="match status" value="1"/>
</dbReference>
<feature type="transmembrane region" description="Helical" evidence="1">
    <location>
        <begin position="96"/>
        <end position="116"/>
    </location>
</feature>
<dbReference type="RefSeq" id="WP_007659376.1">
    <property type="nucleotide sequence ID" value="NZ_FTNM01000004.1"/>
</dbReference>
<sequence length="141" mass="15281">MESWLGYALVAMLTGGVAMVFAKMGMNNNANEHLALVIRTGVLFMMVLGHALYAGGLKSARLIDNKTLTWFILAGACTAVYWILYFKAIKTADVSVVATIDRAGILVTVGLSYFLLNEPLTPRLLLGMGVILCGTLILIWK</sequence>
<gene>
    <name evidence="3" type="ORF">SAMN05421545_2979</name>
</gene>